<comment type="similarity">
    <text evidence="1">Belongs to the short-chain dehydrogenases/reductases (SDR) family.</text>
</comment>
<evidence type="ECO:0000256" key="2">
    <source>
        <dbReference type="ARBA" id="ARBA00023002"/>
    </source>
</evidence>
<dbReference type="SUPFAM" id="SSF51735">
    <property type="entry name" value="NAD(P)-binding Rossmann-fold domains"/>
    <property type="match status" value="1"/>
</dbReference>
<dbReference type="EMBL" id="JAOVZO020000017">
    <property type="protein sequence ID" value="MDC8013556.1"/>
    <property type="molecule type" value="Genomic_DNA"/>
</dbReference>
<dbReference type="GO" id="GO:0016491">
    <property type="term" value="F:oxidoreductase activity"/>
    <property type="evidence" value="ECO:0007669"/>
    <property type="project" value="UniProtKB-KW"/>
</dbReference>
<organism evidence="3 4">
    <name type="scientific">Tahibacter soli</name>
    <dbReference type="NCBI Taxonomy" id="2983605"/>
    <lineage>
        <taxon>Bacteria</taxon>
        <taxon>Pseudomonadati</taxon>
        <taxon>Pseudomonadota</taxon>
        <taxon>Gammaproteobacteria</taxon>
        <taxon>Lysobacterales</taxon>
        <taxon>Rhodanobacteraceae</taxon>
        <taxon>Tahibacter</taxon>
    </lineage>
</organism>
<evidence type="ECO:0000313" key="3">
    <source>
        <dbReference type="EMBL" id="MDC8013556.1"/>
    </source>
</evidence>
<evidence type="ECO:0000313" key="4">
    <source>
        <dbReference type="Proteomes" id="UP001139971"/>
    </source>
</evidence>
<accession>A0A9X4BI48</accession>
<dbReference type="PRINTS" id="PR00081">
    <property type="entry name" value="GDHRDH"/>
</dbReference>
<reference evidence="3" key="1">
    <citation type="submission" date="2023-02" db="EMBL/GenBank/DDBJ databases">
        <title>Tahibacter soli sp. nov. isolated from soil.</title>
        <authorList>
            <person name="Baek J.H."/>
            <person name="Lee J.K."/>
            <person name="Choi D.G."/>
            <person name="Jeon C.O."/>
        </authorList>
    </citation>
    <scope>NUCLEOTIDE SEQUENCE</scope>
    <source>
        <strain evidence="3">BL</strain>
    </source>
</reference>
<dbReference type="InterPro" id="IPR002347">
    <property type="entry name" value="SDR_fam"/>
</dbReference>
<keyword evidence="4" id="KW-1185">Reference proteome</keyword>
<protein>
    <submittedName>
        <fullName evidence="3">SDR family oxidoreductase</fullName>
    </submittedName>
</protein>
<dbReference type="Gene3D" id="3.40.50.720">
    <property type="entry name" value="NAD(P)-binding Rossmann-like Domain"/>
    <property type="match status" value="1"/>
</dbReference>
<dbReference type="InterPro" id="IPR036291">
    <property type="entry name" value="NAD(P)-bd_dom_sf"/>
</dbReference>
<proteinExistence type="inferred from homology"/>
<comment type="caution">
    <text evidence="3">The sequence shown here is derived from an EMBL/GenBank/DDBJ whole genome shotgun (WGS) entry which is preliminary data.</text>
</comment>
<name>A0A9X4BI48_9GAMM</name>
<dbReference type="AlphaFoldDB" id="A0A9X4BI48"/>
<dbReference type="CDD" id="cd05233">
    <property type="entry name" value="SDR_c"/>
    <property type="match status" value="1"/>
</dbReference>
<dbReference type="PANTHER" id="PTHR43669">
    <property type="entry name" value="5-KETO-D-GLUCONATE 5-REDUCTASE"/>
    <property type="match status" value="1"/>
</dbReference>
<dbReference type="RefSeq" id="WP_263545762.1">
    <property type="nucleotide sequence ID" value="NZ_JAOVZO020000017.1"/>
</dbReference>
<gene>
    <name evidence="3" type="ORF">OD750_013520</name>
</gene>
<evidence type="ECO:0000256" key="1">
    <source>
        <dbReference type="ARBA" id="ARBA00006484"/>
    </source>
</evidence>
<dbReference type="Proteomes" id="UP001139971">
    <property type="component" value="Unassembled WGS sequence"/>
</dbReference>
<dbReference type="Pfam" id="PF13561">
    <property type="entry name" value="adh_short_C2"/>
    <property type="match status" value="1"/>
</dbReference>
<keyword evidence="2" id="KW-0560">Oxidoreductase</keyword>
<dbReference type="PANTHER" id="PTHR43669:SF3">
    <property type="entry name" value="ALCOHOL DEHYDROGENASE, PUTATIVE (AFU_ORTHOLOGUE AFUA_3G03445)-RELATED"/>
    <property type="match status" value="1"/>
</dbReference>
<sequence length="267" mass="27596">MLLTNKTAVVYGGGGAIGGAVARTFAREGARVFVAGRTRRKLDRVVADIVAAGGEASAHEVDVLDAASVEAHADVVAERAGGIDIAFNATGFVHVQGKPLAALSLAEFEHPVHAYIRSNYLTAKVVARHMTVRGGVILMITTPVSHMAGPGFMGHCVALAGVEAMMRHLAGELGAHGVRVACIRSHAIADAIAPELESGTREVFAQMAEPAGLTFDAMLDGAAQSTLLRRLPRLENVAATAAFLASDRAGPMTGAIVNLTGGMLLDM</sequence>